<dbReference type="Pfam" id="PF13505">
    <property type="entry name" value="OMP_b-brl"/>
    <property type="match status" value="1"/>
</dbReference>
<dbReference type="Gene3D" id="2.40.160.20">
    <property type="match status" value="1"/>
</dbReference>
<reference evidence="4 5" key="1">
    <citation type="submission" date="2014-01" db="EMBL/GenBank/DDBJ databases">
        <title>Marinomonas ushuaiensis DSM 15871 Genome Sequencing.</title>
        <authorList>
            <person name="Lai Q."/>
            <person name="Shao Z.S."/>
        </authorList>
    </citation>
    <scope>NUCLEOTIDE SEQUENCE [LARGE SCALE GENOMIC DNA]</scope>
    <source>
        <strain evidence="4 5">DSM 15871</strain>
    </source>
</reference>
<accession>X7E8S5</accession>
<name>X7E8S5_9GAMM</name>
<dbReference type="SUPFAM" id="SSF56925">
    <property type="entry name" value="OMPA-like"/>
    <property type="match status" value="1"/>
</dbReference>
<dbReference type="eggNOG" id="COG3637">
    <property type="taxonomic scope" value="Bacteria"/>
</dbReference>
<dbReference type="EMBL" id="JAMB01000001">
    <property type="protein sequence ID" value="ETX12347.1"/>
    <property type="molecule type" value="Genomic_DNA"/>
</dbReference>
<protein>
    <submittedName>
        <fullName evidence="4">Cell envelope biogenesis protein OmpA</fullName>
    </submittedName>
</protein>
<comment type="caution">
    <text evidence="4">The sequence shown here is derived from an EMBL/GenBank/DDBJ whole genome shotgun (WGS) entry which is preliminary data.</text>
</comment>
<feature type="signal peptide" evidence="2">
    <location>
        <begin position="1"/>
        <end position="26"/>
    </location>
</feature>
<keyword evidence="5" id="KW-1185">Reference proteome</keyword>
<dbReference type="InterPro" id="IPR011250">
    <property type="entry name" value="OMP/PagP_B-barrel"/>
</dbReference>
<organism evidence="4 5">
    <name type="scientific">Marinomonas ushuaiensis DSM 15871</name>
    <dbReference type="NCBI Taxonomy" id="1122207"/>
    <lineage>
        <taxon>Bacteria</taxon>
        <taxon>Pseudomonadati</taxon>
        <taxon>Pseudomonadota</taxon>
        <taxon>Gammaproteobacteria</taxon>
        <taxon>Oceanospirillales</taxon>
        <taxon>Oceanospirillaceae</taxon>
        <taxon>Marinomonas</taxon>
    </lineage>
</organism>
<evidence type="ECO:0000256" key="1">
    <source>
        <dbReference type="ARBA" id="ARBA00022729"/>
    </source>
</evidence>
<evidence type="ECO:0000256" key="2">
    <source>
        <dbReference type="SAM" id="SignalP"/>
    </source>
</evidence>
<sequence>MSTTFTKRTLFSGVLIAASLATMAYAQTPKPGITVTPSIGLYNADGDRQAGDDTSYSIGVGYQFHSPLAIEAVYLNSDVRENGQNNDLDQLRVDGLYTLPEFTTVKLTPYLAAGAGIMDVDGNDSSTNLFINAGGGVKYALSKDVDLRADFRLVKDIEDNYLDNVTSLGVQYSFGRPENHTNY</sequence>
<dbReference type="InterPro" id="IPR027385">
    <property type="entry name" value="Beta-barrel_OMP"/>
</dbReference>
<dbReference type="OrthoDB" id="9782229at2"/>
<feature type="chain" id="PRO_5004977650" evidence="2">
    <location>
        <begin position="27"/>
        <end position="183"/>
    </location>
</feature>
<keyword evidence="1 2" id="KW-0732">Signal</keyword>
<dbReference type="STRING" id="1122207.MUS1_01740"/>
<dbReference type="PATRIC" id="fig|1122207.3.peg.360"/>
<dbReference type="AlphaFoldDB" id="X7E8S5"/>
<gene>
    <name evidence="4" type="ORF">MUS1_01740</name>
</gene>
<evidence type="ECO:0000313" key="5">
    <source>
        <dbReference type="Proteomes" id="UP000054058"/>
    </source>
</evidence>
<evidence type="ECO:0000313" key="4">
    <source>
        <dbReference type="EMBL" id="ETX12347.1"/>
    </source>
</evidence>
<evidence type="ECO:0000259" key="3">
    <source>
        <dbReference type="Pfam" id="PF13505"/>
    </source>
</evidence>
<proteinExistence type="predicted"/>
<dbReference type="Proteomes" id="UP000054058">
    <property type="component" value="Unassembled WGS sequence"/>
</dbReference>
<feature type="domain" description="Outer membrane protein beta-barrel" evidence="3">
    <location>
        <begin position="13"/>
        <end position="174"/>
    </location>
</feature>
<dbReference type="RefSeq" id="WP_036158216.1">
    <property type="nucleotide sequence ID" value="NZ_JAMB01000001.1"/>
</dbReference>